<gene>
    <name evidence="2" type="ORF">EV216_10142</name>
</gene>
<dbReference type="AlphaFoldDB" id="A0A4R1Z2X6"/>
<reference evidence="2 3" key="1">
    <citation type="submission" date="2019-03" db="EMBL/GenBank/DDBJ databases">
        <title>Genomic Encyclopedia of Type Strains, Phase IV (KMG-IV): sequencing the most valuable type-strain genomes for metagenomic binning, comparative biology and taxonomic classification.</title>
        <authorList>
            <person name="Goeker M."/>
        </authorList>
    </citation>
    <scope>NUCLEOTIDE SEQUENCE [LARGE SCALE GENOMIC DNA]</scope>
    <source>
        <strain evidence="2 3">DSM 21153</strain>
    </source>
</reference>
<name>A0A4R1Z2X6_9RHOB</name>
<dbReference type="Proteomes" id="UP000295277">
    <property type="component" value="Unassembled WGS sequence"/>
</dbReference>
<dbReference type="EMBL" id="SLVM01000001">
    <property type="protein sequence ID" value="TCM88032.1"/>
    <property type="molecule type" value="Genomic_DNA"/>
</dbReference>
<keyword evidence="1" id="KW-0812">Transmembrane</keyword>
<organism evidence="2 3">
    <name type="scientific">Rhodovulum steppense</name>
    <dbReference type="NCBI Taxonomy" id="540251"/>
    <lineage>
        <taxon>Bacteria</taxon>
        <taxon>Pseudomonadati</taxon>
        <taxon>Pseudomonadota</taxon>
        <taxon>Alphaproteobacteria</taxon>
        <taxon>Rhodobacterales</taxon>
        <taxon>Paracoccaceae</taxon>
        <taxon>Rhodovulum</taxon>
    </lineage>
</organism>
<evidence type="ECO:0000313" key="3">
    <source>
        <dbReference type="Proteomes" id="UP000295277"/>
    </source>
</evidence>
<proteinExistence type="predicted"/>
<comment type="caution">
    <text evidence="2">The sequence shown here is derived from an EMBL/GenBank/DDBJ whole genome shotgun (WGS) entry which is preliminary data.</text>
</comment>
<feature type="transmembrane region" description="Helical" evidence="1">
    <location>
        <begin position="6"/>
        <end position="25"/>
    </location>
</feature>
<sequence length="72" mass="8021">METFASFLPIILLTVIFVAFGWPMLRRKGLANTYVVLLLIPVVNYFSLIWIASKPDKAILDELAALRAKLGG</sequence>
<evidence type="ECO:0000313" key="2">
    <source>
        <dbReference type="EMBL" id="TCM88032.1"/>
    </source>
</evidence>
<evidence type="ECO:0000256" key="1">
    <source>
        <dbReference type="SAM" id="Phobius"/>
    </source>
</evidence>
<accession>A0A4R1Z2X6</accession>
<keyword evidence="1" id="KW-1133">Transmembrane helix</keyword>
<keyword evidence="1" id="KW-0472">Membrane</keyword>
<protein>
    <submittedName>
        <fullName evidence="2">Uncharacterized protein</fullName>
    </submittedName>
</protein>
<keyword evidence="3" id="KW-1185">Reference proteome</keyword>
<feature type="transmembrane region" description="Helical" evidence="1">
    <location>
        <begin position="34"/>
        <end position="53"/>
    </location>
</feature>